<dbReference type="SMART" id="SM00397">
    <property type="entry name" value="t_SNARE"/>
    <property type="match status" value="1"/>
</dbReference>
<dbReference type="PANTHER" id="PTHR12791">
    <property type="entry name" value="GOLGI SNARE BET1-RELATED"/>
    <property type="match status" value="1"/>
</dbReference>
<keyword evidence="5 7" id="KW-0472">Membrane</keyword>
<evidence type="ECO:0000256" key="7">
    <source>
        <dbReference type="SAM" id="Phobius"/>
    </source>
</evidence>
<feature type="region of interest" description="Disordered" evidence="6">
    <location>
        <begin position="72"/>
        <end position="110"/>
    </location>
</feature>
<proteinExistence type="predicted"/>
<comment type="caution">
    <text evidence="9">The sequence shown here is derived from an EMBL/GenBank/DDBJ whole genome shotgun (WGS) entry which is preliminary data.</text>
</comment>
<evidence type="ECO:0000256" key="2">
    <source>
        <dbReference type="ARBA" id="ARBA00022448"/>
    </source>
</evidence>
<keyword evidence="4 7" id="KW-1133">Transmembrane helix</keyword>
<name>A0A4T0IGK9_WALIC</name>
<evidence type="ECO:0000259" key="8">
    <source>
        <dbReference type="PROSITE" id="PS50192"/>
    </source>
</evidence>
<dbReference type="AlphaFoldDB" id="A0A4T0IGK9"/>
<dbReference type="CDD" id="cd15859">
    <property type="entry name" value="SNARE_SYN8"/>
    <property type="match status" value="1"/>
</dbReference>
<accession>A0A4T0IGK9</accession>
<comment type="subcellular location">
    <subcellularLocation>
        <location evidence="1">Membrane</location>
        <topology evidence="1">Single-pass membrane protein</topology>
    </subcellularLocation>
</comment>
<evidence type="ECO:0000256" key="5">
    <source>
        <dbReference type="ARBA" id="ARBA00023136"/>
    </source>
</evidence>
<dbReference type="SUPFAM" id="SSF58038">
    <property type="entry name" value="SNARE fusion complex"/>
    <property type="match status" value="1"/>
</dbReference>
<dbReference type="PROSITE" id="PS50192">
    <property type="entry name" value="T_SNARE"/>
    <property type="match status" value="1"/>
</dbReference>
<keyword evidence="2" id="KW-0813">Transport</keyword>
<feature type="transmembrane region" description="Helical" evidence="7">
    <location>
        <begin position="189"/>
        <end position="208"/>
    </location>
</feature>
<reference evidence="9 10" key="1">
    <citation type="submission" date="2019-03" db="EMBL/GenBank/DDBJ databases">
        <title>Sequencing 23 genomes of Wallemia ichthyophaga.</title>
        <authorList>
            <person name="Gostincar C."/>
        </authorList>
    </citation>
    <scope>NUCLEOTIDE SEQUENCE [LARGE SCALE GENOMIC DNA]</scope>
    <source>
        <strain evidence="9 10">EXF-6200</strain>
    </source>
</reference>
<dbReference type="GO" id="GO:0016020">
    <property type="term" value="C:membrane"/>
    <property type="evidence" value="ECO:0007669"/>
    <property type="project" value="UniProtKB-SubCell"/>
</dbReference>
<evidence type="ECO:0000256" key="6">
    <source>
        <dbReference type="SAM" id="MobiDB-lite"/>
    </source>
</evidence>
<dbReference type="Gene3D" id="1.20.5.110">
    <property type="match status" value="1"/>
</dbReference>
<evidence type="ECO:0000313" key="10">
    <source>
        <dbReference type="Proteomes" id="UP000310689"/>
    </source>
</evidence>
<dbReference type="Proteomes" id="UP000310689">
    <property type="component" value="Unassembled WGS sequence"/>
</dbReference>
<dbReference type="GO" id="GO:0005737">
    <property type="term" value="C:cytoplasm"/>
    <property type="evidence" value="ECO:0007669"/>
    <property type="project" value="UniProtKB-ARBA"/>
</dbReference>
<gene>
    <name evidence="9" type="ORF">E3P86_03783</name>
</gene>
<keyword evidence="3 7" id="KW-0812">Transmembrane</keyword>
<feature type="compositionally biased region" description="Polar residues" evidence="6">
    <location>
        <begin position="92"/>
        <end position="110"/>
    </location>
</feature>
<feature type="domain" description="T-SNARE coiled-coil homology" evidence="8">
    <location>
        <begin position="119"/>
        <end position="181"/>
    </location>
</feature>
<organism evidence="9 10">
    <name type="scientific">Wallemia ichthyophaga</name>
    <dbReference type="NCBI Taxonomy" id="245174"/>
    <lineage>
        <taxon>Eukaryota</taxon>
        <taxon>Fungi</taxon>
        <taxon>Dikarya</taxon>
        <taxon>Basidiomycota</taxon>
        <taxon>Wallemiomycotina</taxon>
        <taxon>Wallemiomycetes</taxon>
        <taxon>Wallemiales</taxon>
        <taxon>Wallemiaceae</taxon>
        <taxon>Wallemia</taxon>
    </lineage>
</organism>
<sequence>MITTDRLSVIATSTLSKLLEREKIRELGLKYGDDELEANIDTLSQGYDVLADDESDAALKFKHQYLNLLDILGRDKPSPKPSSAKDLPSTHLPKTQSAQQTPATRTTNEQQQEQLFNYEDLMDQQDTHLDNLSHSLSNQHQLSSTMTNELGQHNELLQDLEIGLDDTQLRLGKSSTLLNRLNTKFKSNTSTYCITIIILVLILLILIFKV</sequence>
<dbReference type="EMBL" id="SPOI01000320">
    <property type="protein sequence ID" value="TIB28868.1"/>
    <property type="molecule type" value="Genomic_DNA"/>
</dbReference>
<dbReference type="InterPro" id="IPR000727">
    <property type="entry name" value="T_SNARE_dom"/>
</dbReference>
<evidence type="ECO:0000256" key="1">
    <source>
        <dbReference type="ARBA" id="ARBA00004167"/>
    </source>
</evidence>
<protein>
    <recommendedName>
        <fullName evidence="8">t-SNARE coiled-coil homology domain-containing protein</fullName>
    </recommendedName>
</protein>
<evidence type="ECO:0000256" key="4">
    <source>
        <dbReference type="ARBA" id="ARBA00022989"/>
    </source>
</evidence>
<evidence type="ECO:0000313" key="9">
    <source>
        <dbReference type="EMBL" id="TIB28868.1"/>
    </source>
</evidence>
<dbReference type="GO" id="GO:0012505">
    <property type="term" value="C:endomembrane system"/>
    <property type="evidence" value="ECO:0007669"/>
    <property type="project" value="UniProtKB-ARBA"/>
</dbReference>
<evidence type="ECO:0000256" key="3">
    <source>
        <dbReference type="ARBA" id="ARBA00022692"/>
    </source>
</evidence>